<organism evidence="2 3">
    <name type="scientific">Leucobacter ruminantium</name>
    <dbReference type="NCBI Taxonomy" id="1289170"/>
    <lineage>
        <taxon>Bacteria</taxon>
        <taxon>Bacillati</taxon>
        <taxon>Actinomycetota</taxon>
        <taxon>Actinomycetes</taxon>
        <taxon>Micrococcales</taxon>
        <taxon>Microbacteriaceae</taxon>
        <taxon>Leucobacter</taxon>
    </lineage>
</organism>
<sequence>MKEKTMTNERTDHAAEDDIPWSDHGRLMTLPPDPHERIADALEALVEQQRIQNLIALHRHEVEYDLNQGRSLLFESGTEALRPDIAAALGIEDVQS</sequence>
<dbReference type="AlphaFoldDB" id="A0A939M2M1"/>
<reference evidence="2" key="1">
    <citation type="submission" date="2021-03" db="EMBL/GenBank/DDBJ databases">
        <title>Leucobacter chromiisoli sp. nov., isolated from chromium-containing soil of chemical plant.</title>
        <authorList>
            <person name="Xu Z."/>
        </authorList>
    </citation>
    <scope>NUCLEOTIDE SEQUENCE</scope>
    <source>
        <strain evidence="2">A2</strain>
    </source>
</reference>
<evidence type="ECO:0000256" key="1">
    <source>
        <dbReference type="SAM" id="MobiDB-lite"/>
    </source>
</evidence>
<gene>
    <name evidence="2" type="ORF">J4H91_11120</name>
</gene>
<protein>
    <submittedName>
        <fullName evidence="2">Uncharacterized protein</fullName>
    </submittedName>
</protein>
<feature type="region of interest" description="Disordered" evidence="1">
    <location>
        <begin position="1"/>
        <end position="28"/>
    </location>
</feature>
<comment type="caution">
    <text evidence="2">The sequence shown here is derived from an EMBL/GenBank/DDBJ whole genome shotgun (WGS) entry which is preliminary data.</text>
</comment>
<dbReference type="EMBL" id="JAGDYL010000019">
    <property type="protein sequence ID" value="MBO1805860.1"/>
    <property type="molecule type" value="Genomic_DNA"/>
</dbReference>
<name>A0A939M2M1_9MICO</name>
<feature type="compositionally biased region" description="Basic and acidic residues" evidence="1">
    <location>
        <begin position="1"/>
        <end position="26"/>
    </location>
</feature>
<accession>A0A939M2M1</accession>
<dbReference type="Proteomes" id="UP000664398">
    <property type="component" value="Unassembled WGS sequence"/>
</dbReference>
<evidence type="ECO:0000313" key="3">
    <source>
        <dbReference type="Proteomes" id="UP000664398"/>
    </source>
</evidence>
<evidence type="ECO:0000313" key="2">
    <source>
        <dbReference type="EMBL" id="MBO1805860.1"/>
    </source>
</evidence>
<keyword evidence="3" id="KW-1185">Reference proteome</keyword>
<dbReference type="RefSeq" id="WP_208046330.1">
    <property type="nucleotide sequence ID" value="NZ_JAGDYL010000019.1"/>
</dbReference>
<proteinExistence type="predicted"/>